<keyword evidence="2" id="KW-1185">Reference proteome</keyword>
<dbReference type="AlphaFoldDB" id="A0AAP0MDV3"/>
<evidence type="ECO:0000313" key="1">
    <source>
        <dbReference type="EMBL" id="KAK9200965.1"/>
    </source>
</evidence>
<comment type="caution">
    <text evidence="1">The sequence shown here is derived from an EMBL/GenBank/DDBJ whole genome shotgun (WGS) entry which is preliminary data.</text>
</comment>
<accession>A0AAP0MDV3</accession>
<protein>
    <submittedName>
        <fullName evidence="1">Uncharacterized protein</fullName>
    </submittedName>
</protein>
<dbReference type="EMBL" id="JBCGBO010000005">
    <property type="protein sequence ID" value="KAK9200965.1"/>
    <property type="molecule type" value="Genomic_DNA"/>
</dbReference>
<dbReference type="Proteomes" id="UP001428341">
    <property type="component" value="Unassembled WGS sequence"/>
</dbReference>
<reference evidence="1 2" key="1">
    <citation type="submission" date="2024-05" db="EMBL/GenBank/DDBJ databases">
        <title>Haplotype-resolved chromosome-level genome assembly of Huyou (Citrus changshanensis).</title>
        <authorList>
            <person name="Miao C."/>
            <person name="Chen W."/>
            <person name="Wu Y."/>
            <person name="Wang L."/>
            <person name="Zhao S."/>
            <person name="Grierson D."/>
            <person name="Xu C."/>
            <person name="Chen K."/>
        </authorList>
    </citation>
    <scope>NUCLEOTIDE SEQUENCE [LARGE SCALE GENOMIC DNA]</scope>
    <source>
        <strain evidence="1">01-14</strain>
        <tissue evidence="1">Leaf</tissue>
    </source>
</reference>
<gene>
    <name evidence="1" type="ORF">WN944_016166</name>
</gene>
<proteinExistence type="predicted"/>
<organism evidence="1 2">
    <name type="scientific">Citrus x changshan-huyou</name>
    <dbReference type="NCBI Taxonomy" id="2935761"/>
    <lineage>
        <taxon>Eukaryota</taxon>
        <taxon>Viridiplantae</taxon>
        <taxon>Streptophyta</taxon>
        <taxon>Embryophyta</taxon>
        <taxon>Tracheophyta</taxon>
        <taxon>Spermatophyta</taxon>
        <taxon>Magnoliopsida</taxon>
        <taxon>eudicotyledons</taxon>
        <taxon>Gunneridae</taxon>
        <taxon>Pentapetalae</taxon>
        <taxon>rosids</taxon>
        <taxon>malvids</taxon>
        <taxon>Sapindales</taxon>
        <taxon>Rutaceae</taxon>
        <taxon>Aurantioideae</taxon>
        <taxon>Citrus</taxon>
    </lineage>
</organism>
<name>A0AAP0MDV3_9ROSI</name>
<sequence length="111" mass="12476">MSLEVAPVMDLVLNDNAERHAGSSEILSLYTRIMHKYCYHILISSCLDHLMHARIMQTIVISFLFLYVQKCDDTIQPLHMGNRFAAQPGGEGITASLHKSKLIQGLYISLS</sequence>
<evidence type="ECO:0000313" key="2">
    <source>
        <dbReference type="Proteomes" id="UP001428341"/>
    </source>
</evidence>